<dbReference type="Proteomes" id="UP001319080">
    <property type="component" value="Unassembled WGS sequence"/>
</dbReference>
<evidence type="ECO:0000313" key="1">
    <source>
        <dbReference type="EMBL" id="MBT1707055.1"/>
    </source>
</evidence>
<dbReference type="RefSeq" id="WP_254082632.1">
    <property type="nucleotide sequence ID" value="NZ_JAHESE010000001.1"/>
</dbReference>
<proteinExistence type="predicted"/>
<dbReference type="EMBL" id="JAHESE010000001">
    <property type="protein sequence ID" value="MBT1707055.1"/>
    <property type="molecule type" value="Genomic_DNA"/>
</dbReference>
<evidence type="ECO:0000313" key="2">
    <source>
        <dbReference type="Proteomes" id="UP001319080"/>
    </source>
</evidence>
<protein>
    <submittedName>
        <fullName evidence="1">Uncharacterized protein</fullName>
    </submittedName>
</protein>
<name>A0AAP2GT94_9BACT</name>
<accession>A0AAP2GT94</accession>
<dbReference type="AlphaFoldDB" id="A0AAP2GT94"/>
<sequence length="63" mass="7179">MKAPMSDLVRRILADRTLSKRLMMVVQSERRNPDDIEGRTITVDGQKLTLTRATAINYTSSKE</sequence>
<organism evidence="1 2">
    <name type="scientific">Dawidia cretensis</name>
    <dbReference type="NCBI Taxonomy" id="2782350"/>
    <lineage>
        <taxon>Bacteria</taxon>
        <taxon>Pseudomonadati</taxon>
        <taxon>Bacteroidota</taxon>
        <taxon>Cytophagia</taxon>
        <taxon>Cytophagales</taxon>
        <taxon>Chryseotaleaceae</taxon>
        <taxon>Dawidia</taxon>
    </lineage>
</organism>
<keyword evidence="2" id="KW-1185">Reference proteome</keyword>
<gene>
    <name evidence="1" type="ORF">KK062_02415</name>
</gene>
<comment type="caution">
    <text evidence="1">The sequence shown here is derived from an EMBL/GenBank/DDBJ whole genome shotgun (WGS) entry which is preliminary data.</text>
</comment>
<reference evidence="1 2" key="1">
    <citation type="submission" date="2021-05" db="EMBL/GenBank/DDBJ databases">
        <title>A Polyphasic approach of four new species of the genus Ohtaekwangia: Ohtaekwangia histidinii sp. nov., Ohtaekwangia cretensis sp. nov., Ohtaekwangia indiensis sp. nov., Ohtaekwangia reichenbachii sp. nov. from diverse environment.</title>
        <authorList>
            <person name="Octaviana S."/>
        </authorList>
    </citation>
    <scope>NUCLEOTIDE SEQUENCE [LARGE SCALE GENOMIC DNA]</scope>
    <source>
        <strain evidence="1 2">PWU5</strain>
    </source>
</reference>